<dbReference type="EMBL" id="PYHR01000002">
    <property type="protein sequence ID" value="PWD50857.1"/>
    <property type="molecule type" value="Genomic_DNA"/>
</dbReference>
<name>A0A2U1ZV37_9MICO</name>
<evidence type="ECO:0000313" key="1">
    <source>
        <dbReference type="EMBL" id="PWD50857.1"/>
    </source>
</evidence>
<evidence type="ECO:0000313" key="2">
    <source>
        <dbReference type="Proteomes" id="UP000245166"/>
    </source>
</evidence>
<comment type="caution">
    <text evidence="1">The sequence shown here is derived from an EMBL/GenBank/DDBJ whole genome shotgun (WGS) entry which is preliminary data.</text>
</comment>
<dbReference type="OrthoDB" id="9879093at2"/>
<organism evidence="1 2">
    <name type="scientific">Serinibacter arcticus</name>
    <dbReference type="NCBI Taxonomy" id="1655435"/>
    <lineage>
        <taxon>Bacteria</taxon>
        <taxon>Bacillati</taxon>
        <taxon>Actinomycetota</taxon>
        <taxon>Actinomycetes</taxon>
        <taxon>Micrococcales</taxon>
        <taxon>Beutenbergiaceae</taxon>
        <taxon>Serinibacter</taxon>
    </lineage>
</organism>
<keyword evidence="2" id="KW-1185">Reference proteome</keyword>
<sequence length="96" mass="9971">MTDIDVELDDLRTISTVLGDRATTLQGIQVPDGPDAGIVSAVITSLLGQLTTSVGNIASSLTAASESVGRAREYYQLADAEASATLEEIDAAMEDQ</sequence>
<dbReference type="Proteomes" id="UP000245166">
    <property type="component" value="Unassembled WGS sequence"/>
</dbReference>
<accession>A0A2U1ZV37</accession>
<dbReference type="AlphaFoldDB" id="A0A2U1ZV37"/>
<reference evidence="1 2" key="1">
    <citation type="submission" date="2018-03" db="EMBL/GenBank/DDBJ databases">
        <title>Genome assembly of novel Miniimonas species PCH200.</title>
        <authorList>
            <person name="Thakur V."/>
            <person name="Kumar V."/>
            <person name="Singh D."/>
        </authorList>
    </citation>
    <scope>NUCLEOTIDE SEQUENCE [LARGE SCALE GENOMIC DNA]</scope>
    <source>
        <strain evidence="1 2">PCH200</strain>
    </source>
</reference>
<dbReference type="RefSeq" id="WP_109229239.1">
    <property type="nucleotide sequence ID" value="NZ_PYHR01000002.1"/>
</dbReference>
<evidence type="ECO:0008006" key="3">
    <source>
        <dbReference type="Google" id="ProtNLM"/>
    </source>
</evidence>
<protein>
    <recommendedName>
        <fullName evidence="3">Excreted virulence factor EspC, type VII ESX diderm</fullName>
    </recommendedName>
</protein>
<gene>
    <name evidence="1" type="ORF">C8046_09540</name>
</gene>
<proteinExistence type="predicted"/>